<protein>
    <submittedName>
        <fullName evidence="2">Uncharacterized protein</fullName>
    </submittedName>
</protein>
<accession>E3LFP1</accession>
<organism evidence="3">
    <name type="scientific">Caenorhabditis remanei</name>
    <name type="common">Caenorhabditis vulgaris</name>
    <dbReference type="NCBI Taxonomy" id="31234"/>
    <lineage>
        <taxon>Eukaryota</taxon>
        <taxon>Metazoa</taxon>
        <taxon>Ecdysozoa</taxon>
        <taxon>Nematoda</taxon>
        <taxon>Chromadorea</taxon>
        <taxon>Rhabditida</taxon>
        <taxon>Rhabditina</taxon>
        <taxon>Rhabditomorpha</taxon>
        <taxon>Rhabditoidea</taxon>
        <taxon>Rhabditidae</taxon>
        <taxon>Peloderinae</taxon>
        <taxon>Caenorhabditis</taxon>
    </lineage>
</organism>
<sequence>MNTVTIQTSMLKLKPKISAFTRLSTEVRQSSQWVKASGSSTTDDVNIEKLFVEKNVQKLLTDLTDIDLEHKVFRPRRTSIQQRSHFALMTDERLEKTRERMREEARRFLQFVPVKEPRQETVQTLAKDAELKDFDTSKFVFTDITFDATDQDRTVVVREPDGTLRTANPEEHDRMNRTYYQKPNRPVNPPPLFSDPYLQQALDKNEHEFVLDWSCWFYEPDDPAFVRLSQLIFDRINETNKFHVITSTRHFGSFVFYLALNDNIPKLLNYFGSFGRLSDCANLIRLQKAVKPDWRVTIAQGDSEEKIVKDFIKQNARFRDQIGDLLNFINNGKVKQDQDLEKQTFGVRERVGRMDRRKARITSANVRGVEGPLAELSEEYPVKVVKSEGSGERDAVEKKDEGRGKGRWRSRDQNSKEDKKKD</sequence>
<dbReference type="PANTHER" id="PTHR13071">
    <property type="entry name" value="MITOCHONDRIAL 28S RIBOSOMAL PROTEIN S22"/>
    <property type="match status" value="1"/>
</dbReference>
<dbReference type="AlphaFoldDB" id="E3LFP1"/>
<dbReference type="CTD" id="9821682"/>
<dbReference type="eggNOG" id="KOG3890">
    <property type="taxonomic scope" value="Eukaryota"/>
</dbReference>
<feature type="region of interest" description="Disordered" evidence="1">
    <location>
        <begin position="385"/>
        <end position="422"/>
    </location>
</feature>
<dbReference type="GO" id="GO:0005763">
    <property type="term" value="C:mitochondrial small ribosomal subunit"/>
    <property type="evidence" value="ECO:0007669"/>
    <property type="project" value="TreeGrafter"/>
</dbReference>
<dbReference type="STRING" id="31234.E3LFP1"/>
<evidence type="ECO:0000256" key="1">
    <source>
        <dbReference type="SAM" id="MobiDB-lite"/>
    </source>
</evidence>
<dbReference type="OrthoDB" id="497541at2759"/>
<dbReference type="InParanoid" id="E3LFP1"/>
<dbReference type="InterPro" id="IPR019374">
    <property type="entry name" value="Ribosomal_mS22"/>
</dbReference>
<gene>
    <name evidence="2" type="ORF">CRE_02212</name>
</gene>
<dbReference type="GeneID" id="9821682"/>
<proteinExistence type="predicted"/>
<dbReference type="Pfam" id="PF10245">
    <property type="entry name" value="MRP-S22"/>
    <property type="match status" value="1"/>
</dbReference>
<dbReference type="RefSeq" id="XP_003117324.2">
    <property type="nucleotide sequence ID" value="XM_003117276.2"/>
</dbReference>
<evidence type="ECO:0000313" key="2">
    <source>
        <dbReference type="EMBL" id="EFO86190.1"/>
    </source>
</evidence>
<dbReference type="HOGENOM" id="CLU_053702_1_0_1"/>
<name>E3LFP1_CAERE</name>
<dbReference type="PANTHER" id="PTHR13071:SF4">
    <property type="entry name" value="SMALL RIBOSOMAL SUBUNIT PROTEIN MS22"/>
    <property type="match status" value="1"/>
</dbReference>
<evidence type="ECO:0000313" key="3">
    <source>
        <dbReference type="Proteomes" id="UP000008281"/>
    </source>
</evidence>
<dbReference type="FunCoup" id="E3LFP1">
    <property type="interactions" value="1747"/>
</dbReference>
<dbReference type="OMA" id="FDRINET"/>
<keyword evidence="3" id="KW-1185">Reference proteome</keyword>
<reference evidence="2" key="1">
    <citation type="submission" date="2007-07" db="EMBL/GenBank/DDBJ databases">
        <title>PCAP assembly of the Caenorhabditis remanei genome.</title>
        <authorList>
            <consortium name="The Caenorhabditis remanei Sequencing Consortium"/>
            <person name="Wilson R.K."/>
        </authorList>
    </citation>
    <scope>NUCLEOTIDE SEQUENCE [LARGE SCALE GENOMIC DNA]</scope>
    <source>
        <strain evidence="2">PB4641</strain>
    </source>
</reference>
<dbReference type="Proteomes" id="UP000008281">
    <property type="component" value="Unassembled WGS sequence"/>
</dbReference>
<dbReference type="GO" id="GO:0003735">
    <property type="term" value="F:structural constituent of ribosome"/>
    <property type="evidence" value="ECO:0007669"/>
    <property type="project" value="TreeGrafter"/>
</dbReference>
<dbReference type="EMBL" id="DS268408">
    <property type="protein sequence ID" value="EFO86190.1"/>
    <property type="molecule type" value="Genomic_DNA"/>
</dbReference>
<dbReference type="KEGG" id="crq:GCK72_016232"/>